<evidence type="ECO:0000256" key="1">
    <source>
        <dbReference type="ARBA" id="ARBA00022857"/>
    </source>
</evidence>
<reference evidence="11" key="1">
    <citation type="submission" date="2025-08" db="UniProtKB">
        <authorList>
            <consortium name="Ensembl"/>
        </authorList>
    </citation>
    <scope>IDENTIFICATION</scope>
</reference>
<dbReference type="InterPro" id="IPR002347">
    <property type="entry name" value="SDR_fam"/>
</dbReference>
<evidence type="ECO:0000256" key="8">
    <source>
        <dbReference type="ARBA" id="ARBA00048009"/>
    </source>
</evidence>
<keyword evidence="12" id="KW-1185">Reference proteome</keyword>
<dbReference type="GO" id="GO:0008670">
    <property type="term" value="F:2,4-dienoyl-CoA reductase (NADPH) activity"/>
    <property type="evidence" value="ECO:0007669"/>
    <property type="project" value="InterPro"/>
</dbReference>
<dbReference type="Ensembl" id="ENSCPRT00005009490.1">
    <property type="protein sequence ID" value="ENSCPRP00005008061.1"/>
    <property type="gene ID" value="ENSCPRG00005005754.1"/>
</dbReference>
<sequence length="75" mass="8165">MARKPLPDVDTDDCLPEYCLLLSPDVLQSRVALITGGGSGIGFRTAEIFTRHGCQTIVASRSLEKVTESTYLTHL</sequence>
<reference evidence="11" key="2">
    <citation type="submission" date="2025-09" db="UniProtKB">
        <authorList>
            <consortium name="Ensembl"/>
        </authorList>
    </citation>
    <scope>IDENTIFICATION</scope>
</reference>
<comment type="catalytic activity">
    <reaction evidence="10">
        <text>(2E,4Z,7Z,10Z,13Z,16Z,19Z)-docosaheptaenoyl-CoA + NADPH + H(+) = (3E,7Z,10Z,13Z,16Z,19Z)-docosahexaenoyl-CoA + NADP(+)</text>
        <dbReference type="Rhea" id="RHEA:44920"/>
        <dbReference type="ChEBI" id="CHEBI:15378"/>
        <dbReference type="ChEBI" id="CHEBI:57783"/>
        <dbReference type="ChEBI" id="CHEBI:58349"/>
        <dbReference type="ChEBI" id="CHEBI:77559"/>
        <dbReference type="ChEBI" id="CHEBI:84791"/>
    </reaction>
</comment>
<dbReference type="EC" id="1.3.1.124" evidence="5"/>
<accession>A0A7M4ED90</accession>
<evidence type="ECO:0000256" key="3">
    <source>
        <dbReference type="ARBA" id="ARBA00025787"/>
    </source>
</evidence>
<evidence type="ECO:0000313" key="11">
    <source>
        <dbReference type="Ensembl" id="ENSCPRP00005008061.1"/>
    </source>
</evidence>
<dbReference type="GeneTree" id="ENSGT00960000191301"/>
<dbReference type="OMA" id="IFTRHGC"/>
<evidence type="ECO:0000256" key="4">
    <source>
        <dbReference type="ARBA" id="ARBA00025939"/>
    </source>
</evidence>
<dbReference type="PANTHER" id="PTHR43296:SF2">
    <property type="entry name" value="PEROXISOMAL 2,4-DIENOYL-COA REDUCTASE [(3E)-ENOYL-COA-PRODUCING]"/>
    <property type="match status" value="1"/>
</dbReference>
<comment type="catalytic activity">
    <reaction evidence="8">
        <text>a (2E,4E)-dienoyl-CoA + NADPH + H(+) = a 4,5-saturated-(3E)-enoyl-CoA + NADP(+)</text>
        <dbReference type="Rhea" id="RHEA:45912"/>
        <dbReference type="ChEBI" id="CHEBI:15378"/>
        <dbReference type="ChEBI" id="CHEBI:57783"/>
        <dbReference type="ChEBI" id="CHEBI:58349"/>
        <dbReference type="ChEBI" id="CHEBI:85101"/>
        <dbReference type="ChEBI" id="CHEBI:85493"/>
        <dbReference type="EC" id="1.3.1.124"/>
    </reaction>
</comment>
<dbReference type="InterPro" id="IPR045017">
    <property type="entry name" value="DECR2-like"/>
</dbReference>
<dbReference type="PANTHER" id="PTHR43296">
    <property type="entry name" value="PEROXISOMAL 2,4-DIENOYL-COA REDUCTASE"/>
    <property type="match status" value="1"/>
</dbReference>
<dbReference type="Proteomes" id="UP000594220">
    <property type="component" value="Unplaced"/>
</dbReference>
<evidence type="ECO:0000256" key="6">
    <source>
        <dbReference type="ARBA" id="ARBA00026221"/>
    </source>
</evidence>
<name>A0A7M4ED90_CROPO</name>
<dbReference type="AlphaFoldDB" id="A0A7M4ED90"/>
<evidence type="ECO:0000256" key="5">
    <source>
        <dbReference type="ARBA" id="ARBA00026117"/>
    </source>
</evidence>
<dbReference type="GO" id="GO:0009062">
    <property type="term" value="P:fatty acid catabolic process"/>
    <property type="evidence" value="ECO:0007669"/>
    <property type="project" value="InterPro"/>
</dbReference>
<evidence type="ECO:0000256" key="2">
    <source>
        <dbReference type="ARBA" id="ARBA00023002"/>
    </source>
</evidence>
<comment type="subunit">
    <text evidence="4">Monomer, dimer and oligomer.</text>
</comment>
<keyword evidence="1" id="KW-0521">NADP</keyword>
<comment type="catalytic activity">
    <reaction evidence="9">
        <text>a (2E,4Z)-dienoyl-CoA + NADPH + H(+) = a 4,5-saturated-(3E)-enoyl-CoA + NADP(+)</text>
        <dbReference type="Rhea" id="RHEA:61892"/>
        <dbReference type="ChEBI" id="CHEBI:15378"/>
        <dbReference type="ChEBI" id="CHEBI:57783"/>
        <dbReference type="ChEBI" id="CHEBI:58349"/>
        <dbReference type="ChEBI" id="CHEBI:85099"/>
        <dbReference type="ChEBI" id="CHEBI:85493"/>
        <dbReference type="EC" id="1.3.1.124"/>
    </reaction>
</comment>
<protein>
    <recommendedName>
        <fullName evidence="6">Peroxisomal 2,4-dienoyl-CoA reductase [(3E)-enoyl-CoA-producing]</fullName>
        <ecNumber evidence="5">1.3.1.124</ecNumber>
    </recommendedName>
    <alternativeName>
        <fullName evidence="7">2,4-dienoyl-CoA reductase 2</fullName>
    </alternativeName>
</protein>
<organism evidence="11 12">
    <name type="scientific">Crocodylus porosus</name>
    <name type="common">Saltwater crocodile</name>
    <name type="synonym">Estuarine crocodile</name>
    <dbReference type="NCBI Taxonomy" id="8502"/>
    <lineage>
        <taxon>Eukaryota</taxon>
        <taxon>Metazoa</taxon>
        <taxon>Chordata</taxon>
        <taxon>Craniata</taxon>
        <taxon>Vertebrata</taxon>
        <taxon>Euteleostomi</taxon>
        <taxon>Archelosauria</taxon>
        <taxon>Archosauria</taxon>
        <taxon>Crocodylia</taxon>
        <taxon>Longirostres</taxon>
        <taxon>Crocodylidae</taxon>
        <taxon>Crocodylus</taxon>
    </lineage>
</organism>
<evidence type="ECO:0000256" key="10">
    <source>
        <dbReference type="ARBA" id="ARBA00048631"/>
    </source>
</evidence>
<proteinExistence type="inferred from homology"/>
<evidence type="ECO:0000256" key="7">
    <source>
        <dbReference type="ARBA" id="ARBA00030890"/>
    </source>
</evidence>
<evidence type="ECO:0000313" key="12">
    <source>
        <dbReference type="Proteomes" id="UP000594220"/>
    </source>
</evidence>
<dbReference type="SUPFAM" id="SSF51735">
    <property type="entry name" value="NAD(P)-binding Rossmann-fold domains"/>
    <property type="match status" value="1"/>
</dbReference>
<dbReference type="GO" id="GO:0005777">
    <property type="term" value="C:peroxisome"/>
    <property type="evidence" value="ECO:0007669"/>
    <property type="project" value="TreeGrafter"/>
</dbReference>
<keyword evidence="2" id="KW-0560">Oxidoreductase</keyword>
<evidence type="ECO:0000256" key="9">
    <source>
        <dbReference type="ARBA" id="ARBA00048340"/>
    </source>
</evidence>
<dbReference type="Gene3D" id="3.40.50.720">
    <property type="entry name" value="NAD(P)-binding Rossmann-like Domain"/>
    <property type="match status" value="1"/>
</dbReference>
<comment type="similarity">
    <text evidence="3">Belongs to the short-chain dehydrogenases/reductases (SDR) family. 2,4-dienoyl-CoA reductase subfamily.</text>
</comment>
<dbReference type="InterPro" id="IPR036291">
    <property type="entry name" value="NAD(P)-bd_dom_sf"/>
</dbReference>
<dbReference type="Pfam" id="PF00106">
    <property type="entry name" value="adh_short"/>
    <property type="match status" value="1"/>
</dbReference>